<dbReference type="RefSeq" id="WP_224325154.1">
    <property type="nucleotide sequence ID" value="NZ_JACGBB010000003.1"/>
</dbReference>
<keyword evidence="6 9" id="KW-0812">Transmembrane</keyword>
<evidence type="ECO:0000259" key="10">
    <source>
        <dbReference type="PROSITE" id="PS50928"/>
    </source>
</evidence>
<gene>
    <name evidence="11" type="ORF">AVCANL283_01755</name>
</gene>
<keyword evidence="4" id="KW-1003">Cell membrane</keyword>
<dbReference type="Gene3D" id="1.10.3720.10">
    <property type="entry name" value="MetI-like"/>
    <property type="match status" value="1"/>
</dbReference>
<evidence type="ECO:0000313" key="12">
    <source>
        <dbReference type="Proteomes" id="UP000786183"/>
    </source>
</evidence>
<dbReference type="SUPFAM" id="SSF161098">
    <property type="entry name" value="MetI-like"/>
    <property type="match status" value="1"/>
</dbReference>
<dbReference type="InterPro" id="IPR051124">
    <property type="entry name" value="Phosphate_Transport_Permease"/>
</dbReference>
<comment type="caution">
    <text evidence="11">The sequence shown here is derived from an EMBL/GenBank/DDBJ whole genome shotgun (WGS) entry which is preliminary data.</text>
</comment>
<organism evidence="11 12">
    <name type="scientific">Campylobacter canadensis</name>
    <dbReference type="NCBI Taxonomy" id="449520"/>
    <lineage>
        <taxon>Bacteria</taxon>
        <taxon>Pseudomonadati</taxon>
        <taxon>Campylobacterota</taxon>
        <taxon>Epsilonproteobacteria</taxon>
        <taxon>Campylobacterales</taxon>
        <taxon>Campylobacteraceae</taxon>
        <taxon>Campylobacter</taxon>
    </lineage>
</organism>
<keyword evidence="7 9" id="KW-1133">Transmembrane helix</keyword>
<dbReference type="EMBL" id="JACGBB010000003">
    <property type="protein sequence ID" value="MBZ7986843.1"/>
    <property type="molecule type" value="Genomic_DNA"/>
</dbReference>
<keyword evidence="3 9" id="KW-0813">Transport</keyword>
<evidence type="ECO:0000256" key="8">
    <source>
        <dbReference type="ARBA" id="ARBA00023136"/>
    </source>
</evidence>
<accession>A0ABS7WPZ8</accession>
<feature type="domain" description="ABC transmembrane type-1" evidence="10">
    <location>
        <begin position="64"/>
        <end position="271"/>
    </location>
</feature>
<name>A0ABS7WPZ8_9BACT</name>
<sequence>MARNKVSKSIYFLSAAFNLMLLFVIFFFLFKSSFDFFSQYDIFAFLLSSNWYPEEEIFGIFAMLVNTLVTSFVSLFIAGIFGVLIAFYIRFYAGKKMQSFLFFVLCFLSFIPSILYGFFALNTISPLIAKLSNTSGKGFLSVVIVLSIMILPTISLLTYSFLKEQKNDYYKSALALGLSKEASIFVVFKASLNGIYSALILAYARAIAEAMAVVMVAGNQVMIALGLFDGLRTLSANIVLEMAYAQDIHKLALSACAFILFILVLFINLILIVFRGKNV</sequence>
<dbReference type="InterPro" id="IPR000515">
    <property type="entry name" value="MetI-like"/>
</dbReference>
<feature type="transmembrane region" description="Helical" evidence="9">
    <location>
        <begin position="100"/>
        <end position="119"/>
    </location>
</feature>
<evidence type="ECO:0000256" key="1">
    <source>
        <dbReference type="ARBA" id="ARBA00004651"/>
    </source>
</evidence>
<evidence type="ECO:0000256" key="2">
    <source>
        <dbReference type="ARBA" id="ARBA00007069"/>
    </source>
</evidence>
<feature type="transmembrane region" description="Helical" evidence="9">
    <location>
        <begin position="182"/>
        <end position="204"/>
    </location>
</feature>
<evidence type="ECO:0000256" key="9">
    <source>
        <dbReference type="RuleBase" id="RU363032"/>
    </source>
</evidence>
<dbReference type="InterPro" id="IPR035906">
    <property type="entry name" value="MetI-like_sf"/>
</dbReference>
<evidence type="ECO:0000256" key="7">
    <source>
        <dbReference type="ARBA" id="ARBA00022989"/>
    </source>
</evidence>
<keyword evidence="8 9" id="KW-0472">Membrane</keyword>
<dbReference type="Pfam" id="PF00528">
    <property type="entry name" value="BPD_transp_1"/>
    <property type="match status" value="1"/>
</dbReference>
<protein>
    <submittedName>
        <fullName evidence="11">ABC transporter permease subunit</fullName>
    </submittedName>
</protein>
<evidence type="ECO:0000256" key="3">
    <source>
        <dbReference type="ARBA" id="ARBA00022448"/>
    </source>
</evidence>
<dbReference type="Proteomes" id="UP000786183">
    <property type="component" value="Unassembled WGS sequence"/>
</dbReference>
<proteinExistence type="inferred from homology"/>
<feature type="transmembrane region" description="Helical" evidence="9">
    <location>
        <begin position="57"/>
        <end position="88"/>
    </location>
</feature>
<feature type="transmembrane region" description="Helical" evidence="9">
    <location>
        <begin position="139"/>
        <end position="162"/>
    </location>
</feature>
<keyword evidence="12" id="KW-1185">Reference proteome</keyword>
<keyword evidence="5" id="KW-0592">Phosphate transport</keyword>
<dbReference type="CDD" id="cd06261">
    <property type="entry name" value="TM_PBP2"/>
    <property type="match status" value="1"/>
</dbReference>
<dbReference type="PROSITE" id="PS50928">
    <property type="entry name" value="ABC_TM1"/>
    <property type="match status" value="1"/>
</dbReference>
<evidence type="ECO:0000256" key="4">
    <source>
        <dbReference type="ARBA" id="ARBA00022475"/>
    </source>
</evidence>
<feature type="transmembrane region" description="Helical" evidence="9">
    <location>
        <begin position="12"/>
        <end position="30"/>
    </location>
</feature>
<dbReference type="PANTHER" id="PTHR30425">
    <property type="entry name" value="PHOSPHATE TRANSPORT SYSTEM PERMEASE PROTEIN PST"/>
    <property type="match status" value="1"/>
</dbReference>
<comment type="subcellular location">
    <subcellularLocation>
        <location evidence="1 9">Cell membrane</location>
        <topology evidence="1 9">Multi-pass membrane protein</topology>
    </subcellularLocation>
</comment>
<feature type="transmembrane region" description="Helical" evidence="9">
    <location>
        <begin position="251"/>
        <end position="274"/>
    </location>
</feature>
<dbReference type="PANTHER" id="PTHR30425:SF1">
    <property type="entry name" value="PHOSPHATE TRANSPORT SYSTEM PERMEASE PROTEIN PSTC"/>
    <property type="match status" value="1"/>
</dbReference>
<evidence type="ECO:0000256" key="6">
    <source>
        <dbReference type="ARBA" id="ARBA00022692"/>
    </source>
</evidence>
<comment type="similarity">
    <text evidence="2">Belongs to the binding-protein-dependent transport system permease family. CysTW subfamily.</text>
</comment>
<reference evidence="11 12" key="1">
    <citation type="submission" date="2020-07" db="EMBL/GenBank/DDBJ databases">
        <title>Transfer of Campylobacter canadensis to the novel genus Avispirillum gen. nov., that also includes two novel species recovered from migratory waterfowl: Avispirillum anseris sp. nov. and Avispirillum brantae sp. nov.</title>
        <authorList>
            <person name="Miller W.G."/>
            <person name="Chapman M.H."/>
            <person name="Yee E."/>
            <person name="Inglis G.D."/>
        </authorList>
    </citation>
    <scope>NUCLEOTIDE SEQUENCE [LARGE SCALE GENOMIC DNA]</scope>
    <source>
        <strain evidence="11 12">L283</strain>
    </source>
</reference>
<evidence type="ECO:0000256" key="5">
    <source>
        <dbReference type="ARBA" id="ARBA00022592"/>
    </source>
</evidence>
<evidence type="ECO:0000313" key="11">
    <source>
        <dbReference type="EMBL" id="MBZ7986843.1"/>
    </source>
</evidence>
<feature type="transmembrane region" description="Helical" evidence="9">
    <location>
        <begin position="210"/>
        <end position="231"/>
    </location>
</feature>